<dbReference type="RefSeq" id="WP_109643884.1">
    <property type="nucleotide sequence ID" value="NZ_QGGB01000001.1"/>
</dbReference>
<keyword evidence="1" id="KW-1133">Transmembrane helix</keyword>
<evidence type="ECO:0000256" key="1">
    <source>
        <dbReference type="SAM" id="Phobius"/>
    </source>
</evidence>
<feature type="transmembrane region" description="Helical" evidence="1">
    <location>
        <begin position="136"/>
        <end position="164"/>
    </location>
</feature>
<keyword evidence="3" id="KW-1185">Reference proteome</keyword>
<keyword evidence="1" id="KW-0472">Membrane</keyword>
<feature type="transmembrane region" description="Helical" evidence="1">
    <location>
        <begin position="38"/>
        <end position="63"/>
    </location>
</feature>
<dbReference type="EMBL" id="QGGB01000001">
    <property type="protein sequence ID" value="PWN08206.1"/>
    <property type="molecule type" value="Genomic_DNA"/>
</dbReference>
<dbReference type="AlphaFoldDB" id="A0A316U3W3"/>
<comment type="caution">
    <text evidence="2">The sequence shown here is derived from an EMBL/GenBank/DDBJ whole genome shotgun (WGS) entry which is preliminary data.</text>
</comment>
<dbReference type="GO" id="GO:0005548">
    <property type="term" value="F:phospholipid transporter activity"/>
    <property type="evidence" value="ECO:0007669"/>
    <property type="project" value="TreeGrafter"/>
</dbReference>
<dbReference type="Pfam" id="PF02405">
    <property type="entry name" value="MlaE"/>
    <property type="match status" value="1"/>
</dbReference>
<dbReference type="OrthoDB" id="9810518at2"/>
<gene>
    <name evidence="2" type="ORF">DDZ15_00815</name>
</gene>
<keyword evidence="1" id="KW-0812">Transmembrane</keyword>
<feature type="transmembrane region" description="Helical" evidence="1">
    <location>
        <begin position="226"/>
        <end position="244"/>
    </location>
</feature>
<feature type="transmembrane region" description="Helical" evidence="1">
    <location>
        <begin position="83"/>
        <end position="102"/>
    </location>
</feature>
<name>A0A316U3W3_9BACT</name>
<organism evidence="2 3">
    <name type="scientific">Rhodohalobacter mucosus</name>
    <dbReference type="NCBI Taxonomy" id="2079485"/>
    <lineage>
        <taxon>Bacteria</taxon>
        <taxon>Pseudomonadati</taxon>
        <taxon>Balneolota</taxon>
        <taxon>Balneolia</taxon>
        <taxon>Balneolales</taxon>
        <taxon>Balneolaceae</taxon>
        <taxon>Rhodohalobacter</taxon>
    </lineage>
</organism>
<dbReference type="Proteomes" id="UP000245533">
    <property type="component" value="Unassembled WGS sequence"/>
</dbReference>
<dbReference type="PANTHER" id="PTHR30188:SF4">
    <property type="entry name" value="PROTEIN TRIGALACTOSYLDIACYLGLYCEROL 1, CHLOROPLASTIC"/>
    <property type="match status" value="1"/>
</dbReference>
<dbReference type="PANTHER" id="PTHR30188">
    <property type="entry name" value="ABC TRANSPORTER PERMEASE PROTEIN-RELATED"/>
    <property type="match status" value="1"/>
</dbReference>
<feature type="transmembrane region" description="Helical" evidence="1">
    <location>
        <begin position="184"/>
        <end position="206"/>
    </location>
</feature>
<reference evidence="2 3" key="1">
    <citation type="submission" date="2018-05" db="EMBL/GenBank/DDBJ databases">
        <title>Rhodohalobacter halophilus gen. nov., sp. nov., a moderately halophilic member of the family Balneolaceae.</title>
        <authorList>
            <person name="Liu Z.-W."/>
        </authorList>
    </citation>
    <scope>NUCLEOTIDE SEQUENCE [LARGE SCALE GENOMIC DNA]</scope>
    <source>
        <strain evidence="2 3">8A47</strain>
    </source>
</reference>
<evidence type="ECO:0000313" key="2">
    <source>
        <dbReference type="EMBL" id="PWN08206.1"/>
    </source>
</evidence>
<accession>A0A316U3W3</accession>
<evidence type="ECO:0000313" key="3">
    <source>
        <dbReference type="Proteomes" id="UP000245533"/>
    </source>
</evidence>
<proteinExistence type="predicted"/>
<dbReference type="GO" id="GO:0043190">
    <property type="term" value="C:ATP-binding cassette (ABC) transporter complex"/>
    <property type="evidence" value="ECO:0007669"/>
    <property type="project" value="InterPro"/>
</dbReference>
<protein>
    <submittedName>
        <fullName evidence="2">ABC transporter permease</fullName>
    </submittedName>
</protein>
<dbReference type="InterPro" id="IPR030802">
    <property type="entry name" value="Permease_MalE"/>
</dbReference>
<sequence length="245" mass="26199">MQSLNELGKYSTLLYQALRSSTEFSTYRKNLFQELVKVGYDSVPIIVLTGIFTGSVMTLQSAYQLESAFIPLSTIGAIVSESILIELAAVISSLVLAGKVGARVATELGTMRVSEQIDALESMGFNSVSFLVVPRVLAGILMFPVLYIVASIFGIGGGISAGYFSGTVPPADFLQGARMYFYPWNVVFGFVKMFVFGFIITSVSCYKGYFATGGAEGVGKSTTDATVLSCILILLADFILAAILL</sequence>